<feature type="transmembrane region" description="Helical" evidence="1">
    <location>
        <begin position="6"/>
        <end position="30"/>
    </location>
</feature>
<evidence type="ECO:0000313" key="2">
    <source>
        <dbReference type="EMBL" id="MBG0780475.1"/>
    </source>
</evidence>
<evidence type="ECO:0000313" key="3">
    <source>
        <dbReference type="Proteomes" id="UP000706172"/>
    </source>
</evidence>
<name>A0A931CX12_9BACT</name>
<organism evidence="2 3">
    <name type="scientific">Desulfotignum balticum</name>
    <dbReference type="NCBI Taxonomy" id="115781"/>
    <lineage>
        <taxon>Bacteria</taxon>
        <taxon>Pseudomonadati</taxon>
        <taxon>Thermodesulfobacteriota</taxon>
        <taxon>Desulfobacteria</taxon>
        <taxon>Desulfobacterales</taxon>
        <taxon>Desulfobacteraceae</taxon>
        <taxon>Desulfotignum</taxon>
    </lineage>
</organism>
<dbReference type="Proteomes" id="UP000706172">
    <property type="component" value="Unassembled WGS sequence"/>
</dbReference>
<gene>
    <name evidence="2" type="ORF">H0S81_11180</name>
</gene>
<comment type="caution">
    <text evidence="2">The sequence shown here is derived from an EMBL/GenBank/DDBJ whole genome shotgun (WGS) entry which is preliminary data.</text>
</comment>
<protein>
    <submittedName>
        <fullName evidence="2">Uncharacterized protein</fullName>
    </submittedName>
</protein>
<dbReference type="AlphaFoldDB" id="A0A931CX12"/>
<reference evidence="2" key="1">
    <citation type="submission" date="2020-07" db="EMBL/GenBank/DDBJ databases">
        <title>Severe corrosion of carbon steel in oil field produced water can be linked to methanogenic archaea containing a special type of NiFe hydrogenase.</title>
        <authorList>
            <person name="Lahme S."/>
            <person name="Mand J."/>
            <person name="Longwell J."/>
            <person name="Smith R."/>
            <person name="Enning D."/>
        </authorList>
    </citation>
    <scope>NUCLEOTIDE SEQUENCE</scope>
    <source>
        <strain evidence="2">MIC098Bin6</strain>
    </source>
</reference>
<proteinExistence type="predicted"/>
<keyword evidence="1" id="KW-1133">Transmembrane helix</keyword>
<keyword evidence="1" id="KW-0812">Transmembrane</keyword>
<accession>A0A931CX12</accession>
<evidence type="ECO:0000256" key="1">
    <source>
        <dbReference type="SAM" id="Phobius"/>
    </source>
</evidence>
<dbReference type="EMBL" id="JACCQK010000747">
    <property type="protein sequence ID" value="MBG0780475.1"/>
    <property type="molecule type" value="Genomic_DNA"/>
</dbReference>
<keyword evidence="1" id="KW-0472">Membrane</keyword>
<sequence>MVPSFLILNFAYVIALGWGVFCICLLMGYLRNFMRESYSPAQWGMI</sequence>